<accession>A0A0G1IDL5</accession>
<reference evidence="1 2" key="1">
    <citation type="journal article" date="2015" name="Nature">
        <title>rRNA introns, odd ribosomes, and small enigmatic genomes across a large radiation of phyla.</title>
        <authorList>
            <person name="Brown C.T."/>
            <person name="Hug L.A."/>
            <person name="Thomas B.C."/>
            <person name="Sharon I."/>
            <person name="Castelle C.J."/>
            <person name="Singh A."/>
            <person name="Wilkins M.J."/>
            <person name="Williams K.H."/>
            <person name="Banfield J.F."/>
        </authorList>
    </citation>
    <scope>NUCLEOTIDE SEQUENCE [LARGE SCALE GENOMIC DNA]</scope>
</reference>
<proteinExistence type="predicted"/>
<organism evidence="1 2">
    <name type="scientific">Candidatus Giovannonibacteria bacterium GW2011_GWB1_44_23</name>
    <dbReference type="NCBI Taxonomy" id="1618652"/>
    <lineage>
        <taxon>Bacteria</taxon>
        <taxon>Candidatus Giovannoniibacteriota</taxon>
    </lineage>
</organism>
<evidence type="ECO:0000313" key="2">
    <source>
        <dbReference type="Proteomes" id="UP000033977"/>
    </source>
</evidence>
<gene>
    <name evidence="1" type="ORF">UW49_C0004G0096</name>
</gene>
<comment type="caution">
    <text evidence="1">The sequence shown here is derived from an EMBL/GenBank/DDBJ whole genome shotgun (WGS) entry which is preliminary data.</text>
</comment>
<dbReference type="Proteomes" id="UP000033977">
    <property type="component" value="Unassembled WGS sequence"/>
</dbReference>
<dbReference type="EMBL" id="LCIN01000004">
    <property type="protein sequence ID" value="KKT57481.1"/>
    <property type="molecule type" value="Genomic_DNA"/>
</dbReference>
<protein>
    <submittedName>
        <fullName evidence="1">Uncharacterized protein</fullName>
    </submittedName>
</protein>
<name>A0A0G1IDL5_9BACT</name>
<evidence type="ECO:0000313" key="1">
    <source>
        <dbReference type="EMBL" id="KKT57481.1"/>
    </source>
</evidence>
<dbReference type="AlphaFoldDB" id="A0A0G1IDL5"/>
<sequence>MNIDNILTVAVEAEFESAYRIFCSELRRIFPKPKLLLGTKHLIDFLRDRLKAVPARTVLNSRALYDDKTNSIIVTDHELRQDAVYRMFCFFHELGHVLHANLNPFLCSSNFYKLHDSTILADQTRGIIYSAVSEGMAQYLAISLSLQHGDMQLRRVAFSEHRAWSTAVSEFVLHGLKPLHDFDDRCRLGYQFVYQTDPILKELEKMILWPPETMEELRNPTAYRARLGI</sequence>